<name>A0ABS9BXM3_9BACT</name>
<reference evidence="1 2" key="1">
    <citation type="submission" date="2022-01" db="EMBL/GenBank/DDBJ databases">
        <title>Mariniradius saccharolyticus sp. nov., isolated from sediment of a river.</title>
        <authorList>
            <person name="Liu H."/>
        </authorList>
    </citation>
    <scope>NUCLEOTIDE SEQUENCE [LARGE SCALE GENOMIC DNA]</scope>
    <source>
        <strain evidence="1 2">RY-2</strain>
    </source>
</reference>
<keyword evidence="2" id="KW-1185">Reference proteome</keyword>
<evidence type="ECO:0000313" key="2">
    <source>
        <dbReference type="Proteomes" id="UP001201449"/>
    </source>
</evidence>
<gene>
    <name evidence="1" type="ORF">L0U89_15170</name>
</gene>
<comment type="caution">
    <text evidence="1">The sequence shown here is derived from an EMBL/GenBank/DDBJ whole genome shotgun (WGS) entry which is preliminary data.</text>
</comment>
<evidence type="ECO:0000313" key="1">
    <source>
        <dbReference type="EMBL" id="MCF1752400.1"/>
    </source>
</evidence>
<proteinExistence type="predicted"/>
<organism evidence="1 2">
    <name type="scientific">Mariniradius sediminis</name>
    <dbReference type="NCBI Taxonomy" id="2909237"/>
    <lineage>
        <taxon>Bacteria</taxon>
        <taxon>Pseudomonadati</taxon>
        <taxon>Bacteroidota</taxon>
        <taxon>Cytophagia</taxon>
        <taxon>Cytophagales</taxon>
        <taxon>Cyclobacteriaceae</taxon>
        <taxon>Mariniradius</taxon>
    </lineage>
</organism>
<accession>A0ABS9BXM3</accession>
<protein>
    <submittedName>
        <fullName evidence="1">Uncharacterized protein</fullName>
    </submittedName>
</protein>
<sequence length="166" mass="19072">MEKTLILLCPFSNSQSFLDSRLPKKDIRFLTALGGVFPFQDRLFVEMMGNFLISENIKEVYFVQDLHSKFLSDGMQEAEMDPNDTIKGISEVFDRHQVEISAASSLSHQLSKLSLFVIEDQLHQMLGQPCLHRIIQENKIQIKGMLTDQSRAKSIEFHVQQELQLS</sequence>
<dbReference type="EMBL" id="JAKEVZ010000012">
    <property type="protein sequence ID" value="MCF1752400.1"/>
    <property type="molecule type" value="Genomic_DNA"/>
</dbReference>
<dbReference type="RefSeq" id="WP_234862296.1">
    <property type="nucleotide sequence ID" value="NZ_JAKEVZ010000012.1"/>
</dbReference>
<dbReference type="Proteomes" id="UP001201449">
    <property type="component" value="Unassembled WGS sequence"/>
</dbReference>